<feature type="compositionally biased region" description="Basic residues" evidence="14">
    <location>
        <begin position="43"/>
        <end position="55"/>
    </location>
</feature>
<feature type="domain" description="TonB-dependent receptor plug" evidence="16">
    <location>
        <begin position="90"/>
        <end position="189"/>
    </location>
</feature>
<evidence type="ECO:0000256" key="4">
    <source>
        <dbReference type="ARBA" id="ARBA00022496"/>
    </source>
</evidence>
<dbReference type="PANTHER" id="PTHR32552">
    <property type="entry name" value="FERRICHROME IRON RECEPTOR-RELATED"/>
    <property type="match status" value="1"/>
</dbReference>
<gene>
    <name evidence="17" type="ORF">JQ615_13170</name>
</gene>
<feature type="domain" description="TonB-dependent receptor-like beta-barrel" evidence="15">
    <location>
        <begin position="291"/>
        <end position="736"/>
    </location>
</feature>
<accession>A0ABS5FHS4</accession>
<evidence type="ECO:0000256" key="8">
    <source>
        <dbReference type="ARBA" id="ARBA00023065"/>
    </source>
</evidence>
<evidence type="ECO:0000256" key="7">
    <source>
        <dbReference type="ARBA" id="ARBA00023004"/>
    </source>
</evidence>
<reference evidence="18" key="1">
    <citation type="journal article" date="2021" name="ISME J.">
        <title>Evolutionary origin and ecological implication of a unique nif island in free-living Bradyrhizobium lineages.</title>
        <authorList>
            <person name="Tao J."/>
        </authorList>
    </citation>
    <scope>NUCLEOTIDE SEQUENCE [LARGE SCALE GENOMIC DNA]</scope>
    <source>
        <strain evidence="18">SZCCT0434</strain>
    </source>
</reference>
<dbReference type="InterPro" id="IPR012910">
    <property type="entry name" value="Plug_dom"/>
</dbReference>
<keyword evidence="4" id="KW-0410">Iron transport</keyword>
<dbReference type="InterPro" id="IPR037066">
    <property type="entry name" value="Plug_dom_sf"/>
</dbReference>
<dbReference type="SUPFAM" id="SSF56935">
    <property type="entry name" value="Porins"/>
    <property type="match status" value="1"/>
</dbReference>
<dbReference type="InterPro" id="IPR000531">
    <property type="entry name" value="Beta-barrel_TonB"/>
</dbReference>
<protein>
    <submittedName>
        <fullName evidence="17">TonB-dependent receptor</fullName>
    </submittedName>
</protein>
<evidence type="ECO:0000256" key="13">
    <source>
        <dbReference type="RuleBase" id="RU003357"/>
    </source>
</evidence>
<evidence type="ECO:0000256" key="5">
    <source>
        <dbReference type="ARBA" id="ARBA00022692"/>
    </source>
</evidence>
<comment type="subcellular location">
    <subcellularLocation>
        <location evidence="1 12">Cell outer membrane</location>
        <topology evidence="1 12">Multi-pass membrane protein</topology>
    </subcellularLocation>
</comment>
<evidence type="ECO:0000256" key="11">
    <source>
        <dbReference type="ARBA" id="ARBA00023237"/>
    </source>
</evidence>
<dbReference type="Gene3D" id="2.170.130.10">
    <property type="entry name" value="TonB-dependent receptor, plug domain"/>
    <property type="match status" value="1"/>
</dbReference>
<organism evidence="17 18">
    <name type="scientific">Bradyrhizobium jicamae</name>
    <dbReference type="NCBI Taxonomy" id="280332"/>
    <lineage>
        <taxon>Bacteria</taxon>
        <taxon>Pseudomonadati</taxon>
        <taxon>Pseudomonadota</taxon>
        <taxon>Alphaproteobacteria</taxon>
        <taxon>Hyphomicrobiales</taxon>
        <taxon>Nitrobacteraceae</taxon>
        <taxon>Bradyrhizobium</taxon>
    </lineage>
</organism>
<keyword evidence="17" id="KW-0675">Receptor</keyword>
<evidence type="ECO:0000256" key="3">
    <source>
        <dbReference type="ARBA" id="ARBA00022452"/>
    </source>
</evidence>
<evidence type="ECO:0000313" key="18">
    <source>
        <dbReference type="Proteomes" id="UP001315278"/>
    </source>
</evidence>
<keyword evidence="3 12" id="KW-1134">Transmembrane beta strand</keyword>
<comment type="similarity">
    <text evidence="12 13">Belongs to the TonB-dependent receptor family.</text>
</comment>
<dbReference type="EMBL" id="JAFCJH010000011">
    <property type="protein sequence ID" value="MBR0796338.1"/>
    <property type="molecule type" value="Genomic_DNA"/>
</dbReference>
<evidence type="ECO:0000313" key="17">
    <source>
        <dbReference type="EMBL" id="MBR0796338.1"/>
    </source>
</evidence>
<dbReference type="Pfam" id="PF07715">
    <property type="entry name" value="Plug"/>
    <property type="match status" value="1"/>
</dbReference>
<evidence type="ECO:0000256" key="12">
    <source>
        <dbReference type="PROSITE-ProRule" id="PRU01360"/>
    </source>
</evidence>
<evidence type="ECO:0000256" key="6">
    <source>
        <dbReference type="ARBA" id="ARBA00022729"/>
    </source>
</evidence>
<evidence type="ECO:0000256" key="10">
    <source>
        <dbReference type="ARBA" id="ARBA00023136"/>
    </source>
</evidence>
<dbReference type="PANTHER" id="PTHR32552:SF68">
    <property type="entry name" value="FERRICHROME OUTER MEMBRANE TRANSPORTER_PHAGE RECEPTOR"/>
    <property type="match status" value="1"/>
</dbReference>
<keyword evidence="11 12" id="KW-0998">Cell outer membrane</keyword>
<dbReference type="Gene3D" id="2.40.170.20">
    <property type="entry name" value="TonB-dependent receptor, beta-barrel domain"/>
    <property type="match status" value="1"/>
</dbReference>
<keyword evidence="9 13" id="KW-0798">TonB box</keyword>
<dbReference type="Proteomes" id="UP001315278">
    <property type="component" value="Unassembled WGS sequence"/>
</dbReference>
<feature type="compositionally biased region" description="Polar residues" evidence="14">
    <location>
        <begin position="26"/>
        <end position="37"/>
    </location>
</feature>
<evidence type="ECO:0000256" key="2">
    <source>
        <dbReference type="ARBA" id="ARBA00022448"/>
    </source>
</evidence>
<keyword evidence="18" id="KW-1185">Reference proteome</keyword>
<dbReference type="RefSeq" id="WP_212492808.1">
    <property type="nucleotide sequence ID" value="NZ_JAFCJH010000011.1"/>
</dbReference>
<keyword evidence="8" id="KW-0406">Ion transport</keyword>
<sequence>MLAVVETSDPAWAQSAQPLGPVVVSPPTQRGNTAQRNAETRGPAKRARRAARRSTPKPVPTPAPAPVTASTPLNSGVVAASATLLGLTVHETPASVEVVSQQRMQEQGYRTTTEAAQGAVGVLSGDAGGAFGSFSMRGFTGSEVTVLYNGIWIGPQDITSRVMDSSSLQQIEFLKGPSSIMSGLGAIGGSVNYVSNQPTTGPIRNQLDTSIDSLGTYRTHFGSGGSTTLPGLDYRFDIGTSKVNSFIDGDYQQLSNVSGQLNYRVNESFKVFGAIEYRQDDGHAYWGTPLTTTTFSGPFSTHGVVAGSAINTFDGVTVIAPVTIDSRTVDTNYNVADNSVGAKELWLRGGFEWNVSDSVTIKNQAYAYGARRHWYDSETYAFDTATSMIDRDRFFVTHKQQVIGDNTDVIWNTSFFGMENRLATQFSVSRNDITFTQEGGNTYPDDSVDVLNPVPGVYGVQSPDVRNSHLTDAAISVEDRLKLTPMLSLIGGIRVEDLTLSRDGVNFDGSIPAGQPFSTTWNPVSYRGAITFEPIKGLMLYGMYATAYDPAAAGIFSVTPGTSLELTSARIYEAGLKMISDDKRAEATFAAYDIVRNNVYVALTNAVSTLAGEVHTKGIELSAAVRPIDNVKIWGNVALTQSRYGDFDVWTGNTPSNVAPIVINAGASYRFNDWRWPVEIGGSVRHVGQRYLFEDDLTAMLPYTTADLYAFVDIPGRDLRWQGLETMRVTFRVRNITNALYAQWSDPGYPDQVYLGAPRTFELSASAKW</sequence>
<dbReference type="PROSITE" id="PS52016">
    <property type="entry name" value="TONB_DEPENDENT_REC_3"/>
    <property type="match status" value="1"/>
</dbReference>
<proteinExistence type="inferred from homology"/>
<dbReference type="InterPro" id="IPR036942">
    <property type="entry name" value="Beta-barrel_TonB_sf"/>
</dbReference>
<evidence type="ECO:0000259" key="16">
    <source>
        <dbReference type="Pfam" id="PF07715"/>
    </source>
</evidence>
<comment type="caution">
    <text evidence="17">The sequence shown here is derived from an EMBL/GenBank/DDBJ whole genome shotgun (WGS) entry which is preliminary data.</text>
</comment>
<keyword evidence="6" id="KW-0732">Signal</keyword>
<name>A0ABS5FHS4_9BRAD</name>
<evidence type="ECO:0000256" key="14">
    <source>
        <dbReference type="SAM" id="MobiDB-lite"/>
    </source>
</evidence>
<keyword evidence="7" id="KW-0408">Iron</keyword>
<dbReference type="InterPro" id="IPR039426">
    <property type="entry name" value="TonB-dep_rcpt-like"/>
</dbReference>
<evidence type="ECO:0000256" key="1">
    <source>
        <dbReference type="ARBA" id="ARBA00004571"/>
    </source>
</evidence>
<keyword evidence="5 12" id="KW-0812">Transmembrane</keyword>
<feature type="region of interest" description="Disordered" evidence="14">
    <location>
        <begin position="1"/>
        <end position="72"/>
    </location>
</feature>
<evidence type="ECO:0000256" key="9">
    <source>
        <dbReference type="ARBA" id="ARBA00023077"/>
    </source>
</evidence>
<dbReference type="Pfam" id="PF00593">
    <property type="entry name" value="TonB_dep_Rec_b-barrel"/>
    <property type="match status" value="1"/>
</dbReference>
<keyword evidence="10 12" id="KW-0472">Membrane</keyword>
<keyword evidence="2 12" id="KW-0813">Transport</keyword>
<evidence type="ECO:0000259" key="15">
    <source>
        <dbReference type="Pfam" id="PF00593"/>
    </source>
</evidence>